<accession>A0A182UWP9</accession>
<name>A0A182UWP9_ANOME</name>
<proteinExistence type="predicted"/>
<dbReference type="VEuPathDB" id="VectorBase:AMEM004954"/>
<evidence type="ECO:0000313" key="1">
    <source>
        <dbReference type="EnsemblMetazoa" id="AMEM004954-PA"/>
    </source>
</evidence>
<evidence type="ECO:0000313" key="2">
    <source>
        <dbReference type="Proteomes" id="UP000075903"/>
    </source>
</evidence>
<keyword evidence="2" id="KW-1185">Reference proteome</keyword>
<reference evidence="1" key="1">
    <citation type="submission" date="2020-05" db="UniProtKB">
        <authorList>
            <consortium name="EnsemblMetazoa"/>
        </authorList>
    </citation>
    <scope>IDENTIFICATION</scope>
    <source>
        <strain evidence="1">MAF</strain>
    </source>
</reference>
<dbReference type="EnsemblMetazoa" id="AMEM004954-RA">
    <property type="protein sequence ID" value="AMEM004954-PA"/>
    <property type="gene ID" value="AMEM004954"/>
</dbReference>
<dbReference type="AlphaFoldDB" id="A0A182UWP9"/>
<protein>
    <submittedName>
        <fullName evidence="1">Uncharacterized protein</fullName>
    </submittedName>
</protein>
<dbReference type="Proteomes" id="UP000075903">
    <property type="component" value="Unassembled WGS sequence"/>
</dbReference>
<sequence>MANHYAGDEDDDDDESRYWHKHTHAAIRGGLFGEEGGSHSLGSFCTGPYSSAGTFVKSTAVLASIPMLADLAVRWQQPFSIPPHVPCSKPPDIQQSRKNSHVPPSCWHCLK</sequence>
<organism evidence="1 2">
    <name type="scientific">Anopheles merus</name>
    <name type="common">Mosquito</name>
    <dbReference type="NCBI Taxonomy" id="30066"/>
    <lineage>
        <taxon>Eukaryota</taxon>
        <taxon>Metazoa</taxon>
        <taxon>Ecdysozoa</taxon>
        <taxon>Arthropoda</taxon>
        <taxon>Hexapoda</taxon>
        <taxon>Insecta</taxon>
        <taxon>Pterygota</taxon>
        <taxon>Neoptera</taxon>
        <taxon>Endopterygota</taxon>
        <taxon>Diptera</taxon>
        <taxon>Nematocera</taxon>
        <taxon>Culicoidea</taxon>
        <taxon>Culicidae</taxon>
        <taxon>Anophelinae</taxon>
        <taxon>Anopheles</taxon>
    </lineage>
</organism>